<proteinExistence type="predicted"/>
<accession>A0A1R3WWA3</accession>
<sequence>MSDPAKQTEIEDVLSSILRLVSDDREPPAGPPEQKLLLTPSLRVAAEPGTEAGAQEVAGQPEERSSLLAATAAAIEVALSQGDDAEWEPDDAGANLRARINFGTTPEDDSRAAQALGGTGDAVPEIDPDALRPLVAEMLREELRGALGERITRTVRKLVQQEVHRILTARGLD</sequence>
<gene>
    <name evidence="2" type="ORF">SAMN05421849_1583</name>
</gene>
<dbReference type="Proteomes" id="UP000192455">
    <property type="component" value="Unassembled WGS sequence"/>
</dbReference>
<evidence type="ECO:0000313" key="3">
    <source>
        <dbReference type="Proteomes" id="UP000192455"/>
    </source>
</evidence>
<dbReference type="OrthoDB" id="7875768at2"/>
<dbReference type="STRING" id="515897.SAMN05421849_1583"/>
<organism evidence="2 3">
    <name type="scientific">Pontibaca methylaminivorans</name>
    <dbReference type="NCBI Taxonomy" id="515897"/>
    <lineage>
        <taxon>Bacteria</taxon>
        <taxon>Pseudomonadati</taxon>
        <taxon>Pseudomonadota</taxon>
        <taxon>Alphaproteobacteria</taxon>
        <taxon>Rhodobacterales</taxon>
        <taxon>Roseobacteraceae</taxon>
        <taxon>Pontibaca</taxon>
    </lineage>
</organism>
<dbReference type="RefSeq" id="WP_076649271.1">
    <property type="nucleotide sequence ID" value="NZ_FTPS01000001.1"/>
</dbReference>
<evidence type="ECO:0000256" key="1">
    <source>
        <dbReference type="SAM" id="MobiDB-lite"/>
    </source>
</evidence>
<protein>
    <submittedName>
        <fullName evidence="2">Uncharacterized protein</fullName>
    </submittedName>
</protein>
<reference evidence="2 3" key="1">
    <citation type="submission" date="2017-01" db="EMBL/GenBank/DDBJ databases">
        <authorList>
            <person name="Mah S.A."/>
            <person name="Swanson W.J."/>
            <person name="Moy G.W."/>
            <person name="Vacquier V.D."/>
        </authorList>
    </citation>
    <scope>NUCLEOTIDE SEQUENCE [LARGE SCALE GENOMIC DNA]</scope>
    <source>
        <strain evidence="2 3">DSM 21219</strain>
    </source>
</reference>
<evidence type="ECO:0000313" key="2">
    <source>
        <dbReference type="EMBL" id="SIT81941.1"/>
    </source>
</evidence>
<name>A0A1R3WWA3_9RHOB</name>
<dbReference type="EMBL" id="FTPS01000001">
    <property type="protein sequence ID" value="SIT81941.1"/>
    <property type="molecule type" value="Genomic_DNA"/>
</dbReference>
<dbReference type="AlphaFoldDB" id="A0A1R3WWA3"/>
<feature type="region of interest" description="Disordered" evidence="1">
    <location>
        <begin position="45"/>
        <end position="64"/>
    </location>
</feature>
<keyword evidence="3" id="KW-1185">Reference proteome</keyword>
<feature type="region of interest" description="Disordered" evidence="1">
    <location>
        <begin position="102"/>
        <end position="127"/>
    </location>
</feature>